<dbReference type="Proteomes" id="UP000544110">
    <property type="component" value="Unassembled WGS sequence"/>
</dbReference>
<reference evidence="1 2" key="1">
    <citation type="submission" date="2020-07" db="EMBL/GenBank/DDBJ databases">
        <title>Sequencing the genomes of 1000 actinobacteria strains.</title>
        <authorList>
            <person name="Klenk H.-P."/>
        </authorList>
    </citation>
    <scope>NUCLEOTIDE SEQUENCE [LARGE SCALE GENOMIC DNA]</scope>
    <source>
        <strain evidence="1 2">DSM 24552</strain>
    </source>
</reference>
<dbReference type="InterPro" id="IPR011009">
    <property type="entry name" value="Kinase-like_dom_sf"/>
</dbReference>
<evidence type="ECO:0000313" key="2">
    <source>
        <dbReference type="Proteomes" id="UP000544110"/>
    </source>
</evidence>
<accession>A0A7Y9USB9</accession>
<comment type="caution">
    <text evidence="1">The sequence shown here is derived from an EMBL/GenBank/DDBJ whole genome shotgun (WGS) entry which is preliminary data.</text>
</comment>
<dbReference type="EMBL" id="JACCAC010000001">
    <property type="protein sequence ID" value="NYG55514.1"/>
    <property type="molecule type" value="Genomic_DNA"/>
</dbReference>
<sequence>MTDAVRPPVPTRIPHGRTARRLQWAHLPPLLRRSVEGRLGTTVVEARSQDAGFTPGMAAVLVGADGTRHFVKAASVAAQRTFAEAYREEARKLAALPPAAPAAPLRWVLDEDGWVVLCTAYVEGRAPARPWRQPELDALLDALGAASTALTPVPPGLAVATFAEEFGALRGHWDHVRATRPDLSPATLDDGAHLAALALEVTAGDTLVHTDVRDDNVLLRADGSAVLCDWNWPVRGAAWVDTAMALVGPRGDGLDVEGVLAARPLLTGVPAEHVDALLALLLGYFCHAADQPVPPTSPHLRAAQAWQRDVVLDWLRERRGWA</sequence>
<gene>
    <name evidence="1" type="ORF">BJ989_001818</name>
</gene>
<dbReference type="AlphaFoldDB" id="A0A7Y9USB9"/>
<dbReference type="RefSeq" id="WP_179517941.1">
    <property type="nucleotide sequence ID" value="NZ_JACCAC010000001.1"/>
</dbReference>
<name>A0A7Y9USB9_9ACTN</name>
<keyword evidence="1" id="KW-0808">Transferase</keyword>
<evidence type="ECO:0000313" key="1">
    <source>
        <dbReference type="EMBL" id="NYG55514.1"/>
    </source>
</evidence>
<dbReference type="SUPFAM" id="SSF56112">
    <property type="entry name" value="Protein kinase-like (PK-like)"/>
    <property type="match status" value="1"/>
</dbReference>
<keyword evidence="2" id="KW-1185">Reference proteome</keyword>
<keyword evidence="1" id="KW-0418">Kinase</keyword>
<proteinExistence type="predicted"/>
<organism evidence="1 2">
    <name type="scientific">Nocardioides perillae</name>
    <dbReference type="NCBI Taxonomy" id="1119534"/>
    <lineage>
        <taxon>Bacteria</taxon>
        <taxon>Bacillati</taxon>
        <taxon>Actinomycetota</taxon>
        <taxon>Actinomycetes</taxon>
        <taxon>Propionibacteriales</taxon>
        <taxon>Nocardioidaceae</taxon>
        <taxon>Nocardioides</taxon>
    </lineage>
</organism>
<protein>
    <submittedName>
        <fullName evidence="1">Aminoglycoside phosphotransferase (APT) family kinase protein</fullName>
    </submittedName>
</protein>
<dbReference type="GO" id="GO:0016301">
    <property type="term" value="F:kinase activity"/>
    <property type="evidence" value="ECO:0007669"/>
    <property type="project" value="UniProtKB-KW"/>
</dbReference>